<gene>
    <name evidence="2" type="ORF">CALCODRAFT_486571</name>
</gene>
<accession>A0A165DMC8</accession>
<dbReference type="Proteomes" id="UP000076842">
    <property type="component" value="Unassembled WGS sequence"/>
</dbReference>
<dbReference type="Pfam" id="PF09495">
    <property type="entry name" value="DUF2462"/>
    <property type="match status" value="1"/>
</dbReference>
<evidence type="ECO:0000313" key="2">
    <source>
        <dbReference type="EMBL" id="KZT53124.1"/>
    </source>
</evidence>
<dbReference type="OrthoDB" id="5239630at2759"/>
<name>A0A165DMC8_9BASI</name>
<dbReference type="EMBL" id="KV424045">
    <property type="protein sequence ID" value="KZT53124.1"/>
    <property type="molecule type" value="Genomic_DNA"/>
</dbReference>
<evidence type="ECO:0000256" key="1">
    <source>
        <dbReference type="SAM" id="MobiDB-lite"/>
    </source>
</evidence>
<feature type="region of interest" description="Disordered" evidence="1">
    <location>
        <begin position="1"/>
        <end position="43"/>
    </location>
</feature>
<feature type="compositionally biased region" description="Basic and acidic residues" evidence="1">
    <location>
        <begin position="34"/>
        <end position="43"/>
    </location>
</feature>
<evidence type="ECO:0000313" key="3">
    <source>
        <dbReference type="Proteomes" id="UP000076842"/>
    </source>
</evidence>
<organism evidence="2 3">
    <name type="scientific">Calocera cornea HHB12733</name>
    <dbReference type="NCBI Taxonomy" id="1353952"/>
    <lineage>
        <taxon>Eukaryota</taxon>
        <taxon>Fungi</taxon>
        <taxon>Dikarya</taxon>
        <taxon>Basidiomycota</taxon>
        <taxon>Agaricomycotina</taxon>
        <taxon>Dacrymycetes</taxon>
        <taxon>Dacrymycetales</taxon>
        <taxon>Dacrymycetaceae</taxon>
        <taxon>Calocera</taxon>
    </lineage>
</organism>
<dbReference type="AlphaFoldDB" id="A0A165DMC8"/>
<dbReference type="InParanoid" id="A0A165DMC8"/>
<keyword evidence="3" id="KW-1185">Reference proteome</keyword>
<dbReference type="InterPro" id="IPR019034">
    <property type="entry name" value="UPF0390"/>
</dbReference>
<sequence length="82" mass="8820">MVQNQSKGLQKKAVSARKANASNLKKGRRVIAPKKKDAVKHEQLKKGLSAKINRSIENQIVGAAGNSMLTIVKGNPTADTKK</sequence>
<dbReference type="STRING" id="1353952.A0A165DMC8"/>
<protein>
    <submittedName>
        <fullName evidence="2">Uncharacterized protein</fullName>
    </submittedName>
</protein>
<proteinExistence type="predicted"/>
<reference evidence="2 3" key="1">
    <citation type="journal article" date="2016" name="Mol. Biol. Evol.">
        <title>Comparative Genomics of Early-Diverging Mushroom-Forming Fungi Provides Insights into the Origins of Lignocellulose Decay Capabilities.</title>
        <authorList>
            <person name="Nagy L.G."/>
            <person name="Riley R."/>
            <person name="Tritt A."/>
            <person name="Adam C."/>
            <person name="Daum C."/>
            <person name="Floudas D."/>
            <person name="Sun H."/>
            <person name="Yadav J.S."/>
            <person name="Pangilinan J."/>
            <person name="Larsson K.H."/>
            <person name="Matsuura K."/>
            <person name="Barry K."/>
            <person name="Labutti K."/>
            <person name="Kuo R."/>
            <person name="Ohm R.A."/>
            <person name="Bhattacharya S.S."/>
            <person name="Shirouzu T."/>
            <person name="Yoshinaga Y."/>
            <person name="Martin F.M."/>
            <person name="Grigoriev I.V."/>
            <person name="Hibbett D.S."/>
        </authorList>
    </citation>
    <scope>NUCLEOTIDE SEQUENCE [LARGE SCALE GENOMIC DNA]</scope>
    <source>
        <strain evidence="2 3">HHB12733</strain>
    </source>
</reference>